<comment type="subcellular location">
    <subcellularLocation>
        <location evidence="1">Nucleus</location>
    </subcellularLocation>
</comment>
<dbReference type="Pfam" id="PF00172">
    <property type="entry name" value="Zn_clus"/>
    <property type="match status" value="1"/>
</dbReference>
<dbReference type="Proteomes" id="UP000184073">
    <property type="component" value="Unassembled WGS sequence"/>
</dbReference>
<dbReference type="InterPro" id="IPR050815">
    <property type="entry name" value="TF_fung"/>
</dbReference>
<dbReference type="GO" id="GO:0003677">
    <property type="term" value="F:DNA binding"/>
    <property type="evidence" value="ECO:0007669"/>
    <property type="project" value="UniProtKB-KW"/>
</dbReference>
<dbReference type="GO" id="GO:0005634">
    <property type="term" value="C:nucleus"/>
    <property type="evidence" value="ECO:0007669"/>
    <property type="project" value="UniProtKB-SubCell"/>
</dbReference>
<dbReference type="GO" id="GO:0006351">
    <property type="term" value="P:DNA-templated transcription"/>
    <property type="evidence" value="ECO:0007669"/>
    <property type="project" value="InterPro"/>
</dbReference>
<dbReference type="OrthoDB" id="3936150at2759"/>
<evidence type="ECO:0000256" key="5">
    <source>
        <dbReference type="ARBA" id="ARBA00023163"/>
    </source>
</evidence>
<dbReference type="GO" id="GO:0000981">
    <property type="term" value="F:DNA-binding transcription factor activity, RNA polymerase II-specific"/>
    <property type="evidence" value="ECO:0007669"/>
    <property type="project" value="InterPro"/>
</dbReference>
<dbReference type="EMBL" id="KV878141">
    <property type="protein sequence ID" value="OJJ08737.1"/>
    <property type="molecule type" value="Genomic_DNA"/>
</dbReference>
<dbReference type="PANTHER" id="PTHR47338:SF28">
    <property type="entry name" value="C6 TRANSCRIPTION FACTOR"/>
    <property type="match status" value="1"/>
</dbReference>
<feature type="compositionally biased region" description="Polar residues" evidence="7">
    <location>
        <begin position="621"/>
        <end position="632"/>
    </location>
</feature>
<dbReference type="Gene3D" id="4.10.240.10">
    <property type="entry name" value="Zn(2)-C6 fungal-type DNA-binding domain"/>
    <property type="match status" value="1"/>
</dbReference>
<accession>A0A1L9Q4P4</accession>
<dbReference type="PROSITE" id="PS50048">
    <property type="entry name" value="ZN2_CY6_FUNGAL_2"/>
    <property type="match status" value="1"/>
</dbReference>
<dbReference type="CDD" id="cd00067">
    <property type="entry name" value="GAL4"/>
    <property type="match status" value="1"/>
</dbReference>
<keyword evidence="10" id="KW-1185">Reference proteome</keyword>
<proteinExistence type="predicted"/>
<feature type="compositionally biased region" description="Polar residues" evidence="7">
    <location>
        <begin position="86"/>
        <end position="106"/>
    </location>
</feature>
<sequence length="652" mass="74121">MTSCVKCRSRKVRCDRARPSCGWCVRNSQKCVYAGKRKPGPRRGNARHLQNKIEQLEKSLNSLSSQLQEHLAPPGRCESHPLRQEQLPSSDGHTQRSPSNRGTSVQAVEVVEADNTPSSREQIHDYDSFLENAGLPPYHHLAALADLYFEYVNAWLPLLEQGSILGFLRNPVELDEPDQVLLHALVVSGSRYWKDPKAIRPQYYESSKQRICLYVLEHSDIRGLQALAILAVEVLGDAHTVEGMNLLALLAQNILHLGLTVERRFDLGLSIDAPAGLTERSMLSHRTCWLQEEEIRRLFWAVYSIDRYTNTCTSSNFIIDERDVDRPLPCRYALWVARERVETRWYRTDKPFEVTADTPENMGSFSYTCEVSRIMTRIHEFVKQPFDFYSSSEIDRWKASYAELDRQLSSWLNSLPGEYAQISESCHSSTRSRVSNWITLQSGFILAAIRLHSVAAYPPTPSELFKASYIAMQKCLTCATSMMRTAQDVVSAGMLPLLGPLFAGALWVTARLLLVHASVPEHDLDPSIHFFISTLDKLGEYWPMAKVFSDRLVCMLPHTDGNSRTLEDLRRIAFRLHIVEAEKRYTFSQRCIAMTLPTNEIQAFGVFDSFNYPRPSNSSYNISNSGEVTPSRTCPDVRFTQPEPSSDWLDGK</sequence>
<dbReference type="PROSITE" id="PS00463">
    <property type="entry name" value="ZN2_CY6_FUNGAL_1"/>
    <property type="match status" value="1"/>
</dbReference>
<name>A0A1L9Q4P4_ASPVE</name>
<feature type="region of interest" description="Disordered" evidence="7">
    <location>
        <begin position="63"/>
        <end position="106"/>
    </location>
</feature>
<evidence type="ECO:0000313" key="10">
    <source>
        <dbReference type="Proteomes" id="UP000184073"/>
    </source>
</evidence>
<keyword evidence="5" id="KW-0804">Transcription</keyword>
<keyword evidence="3" id="KW-0805">Transcription regulation</keyword>
<dbReference type="GeneID" id="63731896"/>
<keyword evidence="4" id="KW-0238">DNA-binding</keyword>
<evidence type="ECO:0000256" key="2">
    <source>
        <dbReference type="ARBA" id="ARBA00022723"/>
    </source>
</evidence>
<dbReference type="VEuPathDB" id="FungiDB:ASPVEDRAFT_77357"/>
<evidence type="ECO:0000259" key="8">
    <source>
        <dbReference type="PROSITE" id="PS50048"/>
    </source>
</evidence>
<dbReference type="AlphaFoldDB" id="A0A1L9Q4P4"/>
<dbReference type="CDD" id="cd12148">
    <property type="entry name" value="fungal_TF_MHR"/>
    <property type="match status" value="1"/>
</dbReference>
<dbReference type="PANTHER" id="PTHR47338">
    <property type="entry name" value="ZN(II)2CYS6 TRANSCRIPTION FACTOR (EUROFUNG)-RELATED"/>
    <property type="match status" value="1"/>
</dbReference>
<evidence type="ECO:0000313" key="9">
    <source>
        <dbReference type="EMBL" id="OJJ08737.1"/>
    </source>
</evidence>
<dbReference type="SMART" id="SM00906">
    <property type="entry name" value="Fungal_trans"/>
    <property type="match status" value="1"/>
</dbReference>
<feature type="domain" description="Zn(2)-C6 fungal-type" evidence="8">
    <location>
        <begin position="3"/>
        <end position="33"/>
    </location>
</feature>
<dbReference type="SMART" id="SM00066">
    <property type="entry name" value="GAL4"/>
    <property type="match status" value="1"/>
</dbReference>
<dbReference type="SUPFAM" id="SSF57701">
    <property type="entry name" value="Zn2/Cys6 DNA-binding domain"/>
    <property type="match status" value="1"/>
</dbReference>
<evidence type="ECO:0000256" key="1">
    <source>
        <dbReference type="ARBA" id="ARBA00004123"/>
    </source>
</evidence>
<evidence type="ECO:0000256" key="6">
    <source>
        <dbReference type="ARBA" id="ARBA00023242"/>
    </source>
</evidence>
<evidence type="ECO:0000256" key="7">
    <source>
        <dbReference type="SAM" id="MobiDB-lite"/>
    </source>
</evidence>
<dbReference type="InterPro" id="IPR007219">
    <property type="entry name" value="XnlR_reg_dom"/>
</dbReference>
<evidence type="ECO:0000256" key="4">
    <source>
        <dbReference type="ARBA" id="ARBA00023125"/>
    </source>
</evidence>
<dbReference type="Pfam" id="PF04082">
    <property type="entry name" value="Fungal_trans"/>
    <property type="match status" value="1"/>
</dbReference>
<feature type="region of interest" description="Disordered" evidence="7">
    <location>
        <begin position="621"/>
        <end position="652"/>
    </location>
</feature>
<dbReference type="InterPro" id="IPR036864">
    <property type="entry name" value="Zn2-C6_fun-type_DNA-bd_sf"/>
</dbReference>
<gene>
    <name evidence="9" type="ORF">ASPVEDRAFT_77357</name>
</gene>
<keyword evidence="2" id="KW-0479">Metal-binding</keyword>
<keyword evidence="6" id="KW-0539">Nucleus</keyword>
<dbReference type="STRING" id="1036611.A0A1L9Q4P4"/>
<dbReference type="GO" id="GO:0008270">
    <property type="term" value="F:zinc ion binding"/>
    <property type="evidence" value="ECO:0007669"/>
    <property type="project" value="InterPro"/>
</dbReference>
<dbReference type="InterPro" id="IPR001138">
    <property type="entry name" value="Zn2Cys6_DnaBD"/>
</dbReference>
<evidence type="ECO:0000256" key="3">
    <source>
        <dbReference type="ARBA" id="ARBA00023015"/>
    </source>
</evidence>
<organism evidence="9 10">
    <name type="scientific">Aspergillus versicolor CBS 583.65</name>
    <dbReference type="NCBI Taxonomy" id="1036611"/>
    <lineage>
        <taxon>Eukaryota</taxon>
        <taxon>Fungi</taxon>
        <taxon>Dikarya</taxon>
        <taxon>Ascomycota</taxon>
        <taxon>Pezizomycotina</taxon>
        <taxon>Eurotiomycetes</taxon>
        <taxon>Eurotiomycetidae</taxon>
        <taxon>Eurotiales</taxon>
        <taxon>Aspergillaceae</taxon>
        <taxon>Aspergillus</taxon>
        <taxon>Aspergillus subgen. Nidulantes</taxon>
    </lineage>
</organism>
<reference evidence="10" key="1">
    <citation type="journal article" date="2017" name="Genome Biol.">
        <title>Comparative genomics reveals high biological diversity and specific adaptations in the industrially and medically important fungal genus Aspergillus.</title>
        <authorList>
            <person name="de Vries R.P."/>
            <person name="Riley R."/>
            <person name="Wiebenga A."/>
            <person name="Aguilar-Osorio G."/>
            <person name="Amillis S."/>
            <person name="Uchima C.A."/>
            <person name="Anderluh G."/>
            <person name="Asadollahi M."/>
            <person name="Askin M."/>
            <person name="Barry K."/>
            <person name="Battaglia E."/>
            <person name="Bayram O."/>
            <person name="Benocci T."/>
            <person name="Braus-Stromeyer S.A."/>
            <person name="Caldana C."/>
            <person name="Canovas D."/>
            <person name="Cerqueira G.C."/>
            <person name="Chen F."/>
            <person name="Chen W."/>
            <person name="Choi C."/>
            <person name="Clum A."/>
            <person name="Dos Santos R.A."/>
            <person name="Damasio A.R."/>
            <person name="Diallinas G."/>
            <person name="Emri T."/>
            <person name="Fekete E."/>
            <person name="Flipphi M."/>
            <person name="Freyberg S."/>
            <person name="Gallo A."/>
            <person name="Gournas C."/>
            <person name="Habgood R."/>
            <person name="Hainaut M."/>
            <person name="Harispe M.L."/>
            <person name="Henrissat B."/>
            <person name="Hilden K.S."/>
            <person name="Hope R."/>
            <person name="Hossain A."/>
            <person name="Karabika E."/>
            <person name="Karaffa L."/>
            <person name="Karanyi Z."/>
            <person name="Krasevec N."/>
            <person name="Kuo A."/>
            <person name="Kusch H."/>
            <person name="LaButti K."/>
            <person name="Lagendijk E.L."/>
            <person name="Lapidus A."/>
            <person name="Levasseur A."/>
            <person name="Lindquist E."/>
            <person name="Lipzen A."/>
            <person name="Logrieco A.F."/>
            <person name="MacCabe A."/>
            <person name="Maekelae M.R."/>
            <person name="Malavazi I."/>
            <person name="Melin P."/>
            <person name="Meyer V."/>
            <person name="Mielnichuk N."/>
            <person name="Miskei M."/>
            <person name="Molnar A.P."/>
            <person name="Mule G."/>
            <person name="Ngan C.Y."/>
            <person name="Orejas M."/>
            <person name="Orosz E."/>
            <person name="Ouedraogo J.P."/>
            <person name="Overkamp K.M."/>
            <person name="Park H.-S."/>
            <person name="Perrone G."/>
            <person name="Piumi F."/>
            <person name="Punt P.J."/>
            <person name="Ram A.F."/>
            <person name="Ramon A."/>
            <person name="Rauscher S."/>
            <person name="Record E."/>
            <person name="Riano-Pachon D.M."/>
            <person name="Robert V."/>
            <person name="Roehrig J."/>
            <person name="Ruller R."/>
            <person name="Salamov A."/>
            <person name="Salih N.S."/>
            <person name="Samson R.A."/>
            <person name="Sandor E."/>
            <person name="Sanguinetti M."/>
            <person name="Schuetze T."/>
            <person name="Sepcic K."/>
            <person name="Shelest E."/>
            <person name="Sherlock G."/>
            <person name="Sophianopoulou V."/>
            <person name="Squina F.M."/>
            <person name="Sun H."/>
            <person name="Susca A."/>
            <person name="Todd R.B."/>
            <person name="Tsang A."/>
            <person name="Unkles S.E."/>
            <person name="van de Wiele N."/>
            <person name="van Rossen-Uffink D."/>
            <person name="Oliveira J.V."/>
            <person name="Vesth T.C."/>
            <person name="Visser J."/>
            <person name="Yu J.-H."/>
            <person name="Zhou M."/>
            <person name="Andersen M.R."/>
            <person name="Archer D.B."/>
            <person name="Baker S.E."/>
            <person name="Benoit I."/>
            <person name="Brakhage A.A."/>
            <person name="Braus G.H."/>
            <person name="Fischer R."/>
            <person name="Frisvad J.C."/>
            <person name="Goldman G.H."/>
            <person name="Houbraken J."/>
            <person name="Oakley B."/>
            <person name="Pocsi I."/>
            <person name="Scazzocchio C."/>
            <person name="Seiboth B."/>
            <person name="vanKuyk P.A."/>
            <person name="Wortman J."/>
            <person name="Dyer P.S."/>
            <person name="Grigoriev I.V."/>
        </authorList>
    </citation>
    <scope>NUCLEOTIDE SEQUENCE [LARGE SCALE GENOMIC DNA]</scope>
    <source>
        <strain evidence="10">CBS 583.65</strain>
    </source>
</reference>
<protein>
    <recommendedName>
        <fullName evidence="8">Zn(2)-C6 fungal-type domain-containing protein</fullName>
    </recommendedName>
</protein>
<dbReference type="RefSeq" id="XP_040674499.1">
    <property type="nucleotide sequence ID" value="XM_040816385.1"/>
</dbReference>